<comment type="caution">
    <text evidence="2">The sequence shown here is derived from an EMBL/GenBank/DDBJ whole genome shotgun (WGS) entry which is preliminary data.</text>
</comment>
<evidence type="ECO:0000313" key="3">
    <source>
        <dbReference type="Proteomes" id="UP000220922"/>
    </source>
</evidence>
<organism evidence="2 3">
    <name type="scientific">Candidatus Chloroploca asiatica</name>
    <dbReference type="NCBI Taxonomy" id="1506545"/>
    <lineage>
        <taxon>Bacteria</taxon>
        <taxon>Bacillati</taxon>
        <taxon>Chloroflexota</taxon>
        <taxon>Chloroflexia</taxon>
        <taxon>Chloroflexales</taxon>
        <taxon>Chloroflexineae</taxon>
        <taxon>Oscillochloridaceae</taxon>
        <taxon>Candidatus Chloroploca</taxon>
    </lineage>
</organism>
<evidence type="ECO:0000313" key="2">
    <source>
        <dbReference type="EMBL" id="PDV98997.1"/>
    </source>
</evidence>
<dbReference type="EMBL" id="LYXE01000086">
    <property type="protein sequence ID" value="PDV98997.1"/>
    <property type="molecule type" value="Genomic_DNA"/>
</dbReference>
<evidence type="ECO:0000259" key="1">
    <source>
        <dbReference type="Pfam" id="PF14216"/>
    </source>
</evidence>
<reference evidence="2 3" key="1">
    <citation type="submission" date="2016-05" db="EMBL/GenBank/DDBJ databases">
        <authorList>
            <person name="Lavstsen T."/>
            <person name="Jespersen J.S."/>
        </authorList>
    </citation>
    <scope>NUCLEOTIDE SEQUENCE [LARGE SCALE GENOMIC DNA]</scope>
    <source>
        <strain evidence="2 3">B7-9</strain>
    </source>
</reference>
<keyword evidence="3" id="KW-1185">Reference proteome</keyword>
<gene>
    <name evidence="2" type="ORF">A9Q02_14200</name>
</gene>
<proteinExistence type="predicted"/>
<name>A0A2H3KLW3_9CHLR</name>
<dbReference type="Pfam" id="PF14216">
    <property type="entry name" value="DUF4326"/>
    <property type="match status" value="1"/>
</dbReference>
<dbReference type="InterPro" id="IPR025475">
    <property type="entry name" value="DUF4326"/>
</dbReference>
<dbReference type="AlphaFoldDB" id="A0A2H3KLW3"/>
<dbReference type="Proteomes" id="UP000220922">
    <property type="component" value="Unassembled WGS sequence"/>
</dbReference>
<dbReference type="OrthoDB" id="572639at2"/>
<accession>A0A2H3KLW3</accession>
<dbReference type="RefSeq" id="WP_097652851.1">
    <property type="nucleotide sequence ID" value="NZ_LYXE01000086.1"/>
</dbReference>
<sequence>MGQHRRITVVHQRAITAQPGDHYIGRPSPLGNPFVIGRDGTRAEVIARYRTWLQTHVAAGPGNRVYDELQRLRARAHQHPLRLVCWCAPLPCHGDVIAEVLRDGMPGSK</sequence>
<feature type="domain" description="DUF4326" evidence="1">
    <location>
        <begin position="15"/>
        <end position="99"/>
    </location>
</feature>
<protein>
    <recommendedName>
        <fullName evidence="1">DUF4326 domain-containing protein</fullName>
    </recommendedName>
</protein>